<keyword evidence="4" id="KW-0479">Metal-binding</keyword>
<evidence type="ECO:0000259" key="11">
    <source>
        <dbReference type="PROSITE" id="PS50988"/>
    </source>
</evidence>
<dbReference type="AlphaFoldDB" id="A0A1H0F5X5"/>
<dbReference type="SUPFAM" id="SSF51294">
    <property type="entry name" value="Hedgehog/intein (Hint) domain"/>
    <property type="match status" value="1"/>
</dbReference>
<comment type="similarity">
    <text evidence="2">Belongs to the Ro 60 kDa family.</text>
</comment>
<reference evidence="13" key="1">
    <citation type="submission" date="2016-10" db="EMBL/GenBank/DDBJ databases">
        <authorList>
            <person name="Varghese N."/>
            <person name="Submissions S."/>
        </authorList>
    </citation>
    <scope>NUCLEOTIDE SEQUENCE [LARGE SCALE GENOMIC DNA]</scope>
    <source>
        <strain evidence="13">CGMCC 4.6609</strain>
    </source>
</reference>
<dbReference type="InterPro" id="IPR004042">
    <property type="entry name" value="Intein_endonuc_central"/>
</dbReference>
<evidence type="ECO:0000256" key="5">
    <source>
        <dbReference type="ARBA" id="ARBA00022813"/>
    </source>
</evidence>
<dbReference type="Gene3D" id="3.40.50.410">
    <property type="entry name" value="von Willebrand factor, type A domain"/>
    <property type="match status" value="1"/>
</dbReference>
<evidence type="ECO:0000256" key="6">
    <source>
        <dbReference type="ARBA" id="ARBA00022884"/>
    </source>
</evidence>
<dbReference type="PROSITE" id="PS50818">
    <property type="entry name" value="INTEIN_C_TER"/>
    <property type="match status" value="1"/>
</dbReference>
<dbReference type="InterPro" id="IPR004860">
    <property type="entry name" value="LAGLIDADG_dom"/>
</dbReference>
<evidence type="ECO:0000256" key="4">
    <source>
        <dbReference type="ARBA" id="ARBA00022723"/>
    </source>
</evidence>
<keyword evidence="8" id="KW-0687">Ribonucleoprotein</keyword>
<dbReference type="PANTHER" id="PTHR14202:SF0">
    <property type="entry name" value="RNA-BINDING PROTEIN RO60"/>
    <property type="match status" value="1"/>
</dbReference>
<dbReference type="CDD" id="cd00081">
    <property type="entry name" value="Hint"/>
    <property type="match status" value="1"/>
</dbReference>
<dbReference type="Pfam" id="PF05731">
    <property type="entry name" value="TROVE"/>
    <property type="match status" value="1"/>
</dbReference>
<evidence type="ECO:0000313" key="12">
    <source>
        <dbReference type="EMBL" id="SDN89989.1"/>
    </source>
</evidence>
<dbReference type="NCBIfam" id="TIGR01443">
    <property type="entry name" value="intein_Cterm"/>
    <property type="match status" value="1"/>
</dbReference>
<dbReference type="SUPFAM" id="SSF140864">
    <property type="entry name" value="TROVE domain-like"/>
    <property type="match status" value="2"/>
</dbReference>
<dbReference type="Proteomes" id="UP000199691">
    <property type="component" value="Unassembled WGS sequence"/>
</dbReference>
<feature type="domain" description="TROVE" evidence="11">
    <location>
        <begin position="25"/>
        <end position="747"/>
    </location>
</feature>
<gene>
    <name evidence="12" type="ORF">SAMN05421507_101649</name>
</gene>
<dbReference type="InterPro" id="IPR036465">
    <property type="entry name" value="vWFA_dom_sf"/>
</dbReference>
<dbReference type="SUPFAM" id="SSF55608">
    <property type="entry name" value="Homing endonucleases"/>
    <property type="match status" value="1"/>
</dbReference>
<dbReference type="PROSITE" id="PS50819">
    <property type="entry name" value="INTEIN_ENDONUCLEASE"/>
    <property type="match status" value="1"/>
</dbReference>
<keyword evidence="3" id="KW-0963">Cytoplasm</keyword>
<keyword evidence="7" id="KW-0651">Protein splicing</keyword>
<dbReference type="PRINTS" id="PR00379">
    <property type="entry name" value="INTEIN"/>
</dbReference>
<dbReference type="GO" id="GO:0016539">
    <property type="term" value="P:intein-mediated protein splicing"/>
    <property type="evidence" value="ECO:0007669"/>
    <property type="project" value="InterPro"/>
</dbReference>
<dbReference type="RefSeq" id="WP_143022503.1">
    <property type="nucleotide sequence ID" value="NZ_FNIX01000001.1"/>
</dbReference>
<dbReference type="PROSITE" id="PS50988">
    <property type="entry name" value="TROVE"/>
    <property type="match status" value="1"/>
</dbReference>
<dbReference type="GO" id="GO:0004519">
    <property type="term" value="F:endonuclease activity"/>
    <property type="evidence" value="ECO:0007669"/>
    <property type="project" value="InterPro"/>
</dbReference>
<evidence type="ECO:0000256" key="9">
    <source>
        <dbReference type="SAM" id="MobiDB-lite"/>
    </source>
</evidence>
<organism evidence="12 13">
    <name type="scientific">Lentzea jiangxiensis</name>
    <dbReference type="NCBI Taxonomy" id="641025"/>
    <lineage>
        <taxon>Bacteria</taxon>
        <taxon>Bacillati</taxon>
        <taxon>Actinomycetota</taxon>
        <taxon>Actinomycetes</taxon>
        <taxon>Pseudonocardiales</taxon>
        <taxon>Pseudonocardiaceae</taxon>
        <taxon>Lentzea</taxon>
    </lineage>
</organism>
<dbReference type="InterPro" id="IPR027434">
    <property type="entry name" value="Homing_endonucl"/>
</dbReference>
<evidence type="ECO:0000259" key="10">
    <source>
        <dbReference type="PROSITE" id="PS50819"/>
    </source>
</evidence>
<dbReference type="SMART" id="SM00306">
    <property type="entry name" value="HintN"/>
    <property type="match status" value="1"/>
</dbReference>
<dbReference type="EMBL" id="FNIX01000001">
    <property type="protein sequence ID" value="SDN89989.1"/>
    <property type="molecule type" value="Genomic_DNA"/>
</dbReference>
<dbReference type="Pfam" id="PF14528">
    <property type="entry name" value="LAGLIDADG_3"/>
    <property type="match status" value="1"/>
</dbReference>
<dbReference type="Gene3D" id="3.10.28.10">
    <property type="entry name" value="Homing endonucleases"/>
    <property type="match status" value="1"/>
</dbReference>
<evidence type="ECO:0000256" key="7">
    <source>
        <dbReference type="ARBA" id="ARBA00023000"/>
    </source>
</evidence>
<dbReference type="InterPro" id="IPR040322">
    <property type="entry name" value="TROVE2"/>
</dbReference>
<keyword evidence="5" id="KW-0068">Autocatalytic cleavage</keyword>
<dbReference type="InterPro" id="IPR008858">
    <property type="entry name" value="TROVE_dom"/>
</dbReference>
<keyword evidence="6" id="KW-0694">RNA-binding</keyword>
<dbReference type="Gene3D" id="2.170.16.10">
    <property type="entry name" value="Hedgehog/Intein (Hint) domain"/>
    <property type="match status" value="2"/>
</dbReference>
<feature type="region of interest" description="Disordered" evidence="9">
    <location>
        <begin position="15"/>
        <end position="34"/>
    </location>
</feature>
<evidence type="ECO:0000256" key="1">
    <source>
        <dbReference type="ARBA" id="ARBA00004496"/>
    </source>
</evidence>
<accession>A0A1H0F5X5</accession>
<protein>
    <submittedName>
        <fullName evidence="12">Intein C-terminal splicing region/intein N-terminal splicing region</fullName>
    </submittedName>
</protein>
<evidence type="ECO:0000313" key="13">
    <source>
        <dbReference type="Proteomes" id="UP000199691"/>
    </source>
</evidence>
<dbReference type="GO" id="GO:0003723">
    <property type="term" value="F:RNA binding"/>
    <property type="evidence" value="ECO:0007669"/>
    <property type="project" value="UniProtKB-KW"/>
</dbReference>
<dbReference type="GO" id="GO:0046872">
    <property type="term" value="F:metal ion binding"/>
    <property type="evidence" value="ECO:0007669"/>
    <property type="project" value="UniProtKB-KW"/>
</dbReference>
<evidence type="ECO:0000256" key="3">
    <source>
        <dbReference type="ARBA" id="ARBA00022490"/>
    </source>
</evidence>
<dbReference type="InterPro" id="IPR006142">
    <property type="entry name" value="INTEIN"/>
</dbReference>
<proteinExistence type="inferred from homology"/>
<dbReference type="GO" id="GO:0005737">
    <property type="term" value="C:cytoplasm"/>
    <property type="evidence" value="ECO:0007669"/>
    <property type="project" value="UniProtKB-SubCell"/>
</dbReference>
<dbReference type="STRING" id="641025.SAMN05421507_101649"/>
<feature type="domain" description="DOD-type homing endonuclease" evidence="10">
    <location>
        <begin position="421"/>
        <end position="563"/>
    </location>
</feature>
<evidence type="ECO:0000256" key="8">
    <source>
        <dbReference type="ARBA" id="ARBA00023274"/>
    </source>
</evidence>
<dbReference type="InterPro" id="IPR003587">
    <property type="entry name" value="Hint_dom_N"/>
</dbReference>
<dbReference type="PANTHER" id="PTHR14202">
    <property type="entry name" value="60 KDA RIBONUCLEOPROTEIN SSA/RO"/>
    <property type="match status" value="1"/>
</dbReference>
<comment type="subcellular location">
    <subcellularLocation>
        <location evidence="1">Cytoplasm</location>
    </subcellularLocation>
</comment>
<dbReference type="InterPro" id="IPR030934">
    <property type="entry name" value="Intein_C"/>
</dbReference>
<name>A0A1H0F5X5_9PSEU</name>
<dbReference type="SUPFAM" id="SSF53300">
    <property type="entry name" value="vWA-like"/>
    <property type="match status" value="1"/>
</dbReference>
<dbReference type="InterPro" id="IPR036844">
    <property type="entry name" value="Hint_dom_sf"/>
</dbReference>
<dbReference type="OrthoDB" id="208855at2"/>
<sequence length="918" mass="100117">MAKFNIFRARPAGTSPVAAAPGPTALTHEGGAGHERDTKSELFLLAVSNMGGEATFYESGTRRDTRFAQLVHAAALTDPEWTARLLGWLRSEANMRTASLVGAAEFVQARLTASSDAGVTNRAVVDSVLQRADEPGELLAHWTGTHGRRVPKPIKRGIADAVARLYDERAVLKWDSDARGFRMADVLNLAHPSPAAAWQGSLFQYVLDSRRSADTAVPRELRVIAARRELMAWPVEQRRALFSRPDAADVLRRAGMTWESVAGWLQGPLTREVWEALAPSMGYMACLAEGTPVWLADGTSAPIEDVVARRLPVLSYDKSWDTRSVKYGANQGPRDHSVGNLVPTVPSAWLETGIRPVTTIRFASGRAVDATTDHRWIRRRRAGRQAWEWTTTAELRPGDHIPVPLTAGYFGDEGDAWDGYFVGAMLGDGGMTALTPEFYCDPDDGAAAFMREYAAKHGCSTTETANGRIVRMRFPFKQWKRNPLTEVLRGYEVWGKRCEVKALPNKPFSREFWIGALSGLIDTDGCVRERVNPRGTAHGSVEYATVSRRLADQVSDALLRLGVTNLVREHAVRMSAGPIQSRYPVHVVEVNRATALVRLAELLDLRIGYKAAKLARLAELLAHVRPACSEMHGYDEAVAMDRIVSIEDGGERPTYCVTVEPSNLFVAAGVVTGNCLRNLRNFDEAGMSDEAAAAVATRLADPGQVARSRQFPFRFLSAYEAAPSLRWGHALDQALQASLSNLPALPGRSLVLIDTSASMTHGTISARSKVTPAKAAAVFGVALGAKGEQVDVVGFADGTFRHEVPRGASVIREVGRFLERIGEVGHGTDIIGSLKRTYRRHDRVFVISDMQTISAPHGEGVPDVVPRHVPVYGFNLNGYRHAAFATGGAGRHEFGGLTDATFRMVPLLEAGRNAAWPF</sequence>
<dbReference type="InterPro" id="IPR037214">
    <property type="entry name" value="TROVE_dom_sf"/>
</dbReference>
<evidence type="ECO:0000256" key="2">
    <source>
        <dbReference type="ARBA" id="ARBA00007814"/>
    </source>
</evidence>
<dbReference type="PROSITE" id="PS50817">
    <property type="entry name" value="INTEIN_N_TER"/>
    <property type="match status" value="1"/>
</dbReference>
<dbReference type="InterPro" id="IPR006141">
    <property type="entry name" value="Intein_N"/>
</dbReference>
<keyword evidence="13" id="KW-1185">Reference proteome</keyword>
<dbReference type="GO" id="GO:1990904">
    <property type="term" value="C:ribonucleoprotein complex"/>
    <property type="evidence" value="ECO:0007669"/>
    <property type="project" value="UniProtKB-KW"/>
</dbReference>